<reference evidence="2" key="2">
    <citation type="submission" date="2015-01" db="EMBL/GenBank/DDBJ databases">
        <title>Evolutionary Origins and Diversification of the Mycorrhizal Mutualists.</title>
        <authorList>
            <consortium name="DOE Joint Genome Institute"/>
            <consortium name="Mycorrhizal Genomics Consortium"/>
            <person name="Kohler A."/>
            <person name="Kuo A."/>
            <person name="Nagy L.G."/>
            <person name="Floudas D."/>
            <person name="Copeland A."/>
            <person name="Barry K.W."/>
            <person name="Cichocki N."/>
            <person name="Veneault-Fourrey C."/>
            <person name="LaButti K."/>
            <person name="Lindquist E.A."/>
            <person name="Lipzen A."/>
            <person name="Lundell T."/>
            <person name="Morin E."/>
            <person name="Murat C."/>
            <person name="Riley R."/>
            <person name="Ohm R."/>
            <person name="Sun H."/>
            <person name="Tunlid A."/>
            <person name="Henrissat B."/>
            <person name="Grigoriev I.V."/>
            <person name="Hibbett D.S."/>
            <person name="Martin F."/>
        </authorList>
    </citation>
    <scope>NUCLEOTIDE SEQUENCE [LARGE SCALE GENOMIC DNA]</scope>
    <source>
        <strain evidence="2">Marx 270</strain>
    </source>
</reference>
<reference evidence="1 2" key="1">
    <citation type="submission" date="2014-04" db="EMBL/GenBank/DDBJ databases">
        <authorList>
            <consortium name="DOE Joint Genome Institute"/>
            <person name="Kuo A."/>
            <person name="Kohler A."/>
            <person name="Costa M.D."/>
            <person name="Nagy L.G."/>
            <person name="Floudas D."/>
            <person name="Copeland A."/>
            <person name="Barry K.W."/>
            <person name="Cichocki N."/>
            <person name="Veneault-Fourrey C."/>
            <person name="LaButti K."/>
            <person name="Lindquist E.A."/>
            <person name="Lipzen A."/>
            <person name="Lundell T."/>
            <person name="Morin E."/>
            <person name="Murat C."/>
            <person name="Sun H."/>
            <person name="Tunlid A."/>
            <person name="Henrissat B."/>
            <person name="Grigoriev I.V."/>
            <person name="Hibbett D.S."/>
            <person name="Martin F."/>
            <person name="Nordberg H.P."/>
            <person name="Cantor M.N."/>
            <person name="Hua S.X."/>
        </authorList>
    </citation>
    <scope>NUCLEOTIDE SEQUENCE [LARGE SCALE GENOMIC DNA]</scope>
    <source>
        <strain evidence="1 2">Marx 270</strain>
    </source>
</reference>
<name>A0A0C3JVT6_PISTI</name>
<accession>A0A0C3JVT6</accession>
<dbReference type="HOGENOM" id="CLU_2832211_0_0_1"/>
<evidence type="ECO:0000313" key="2">
    <source>
        <dbReference type="Proteomes" id="UP000054217"/>
    </source>
</evidence>
<proteinExistence type="predicted"/>
<gene>
    <name evidence="1" type="ORF">M404DRAFT_1002980</name>
</gene>
<keyword evidence="2" id="KW-1185">Reference proteome</keyword>
<dbReference type="AlphaFoldDB" id="A0A0C3JVT6"/>
<dbReference type="InParanoid" id="A0A0C3JVT6"/>
<protein>
    <submittedName>
        <fullName evidence="1">Uncharacterized protein</fullName>
    </submittedName>
</protein>
<sequence>MADEGSNRRIAEANRWRPDRIFRFNHHLVHTYNQHCRARDTRLKDGFNDSSLSLSDSRSQRRISFW</sequence>
<organism evidence="1 2">
    <name type="scientific">Pisolithus tinctorius Marx 270</name>
    <dbReference type="NCBI Taxonomy" id="870435"/>
    <lineage>
        <taxon>Eukaryota</taxon>
        <taxon>Fungi</taxon>
        <taxon>Dikarya</taxon>
        <taxon>Basidiomycota</taxon>
        <taxon>Agaricomycotina</taxon>
        <taxon>Agaricomycetes</taxon>
        <taxon>Agaricomycetidae</taxon>
        <taxon>Boletales</taxon>
        <taxon>Sclerodermatineae</taxon>
        <taxon>Pisolithaceae</taxon>
        <taxon>Pisolithus</taxon>
    </lineage>
</organism>
<dbReference type="Proteomes" id="UP000054217">
    <property type="component" value="Unassembled WGS sequence"/>
</dbReference>
<evidence type="ECO:0000313" key="1">
    <source>
        <dbReference type="EMBL" id="KIO01557.1"/>
    </source>
</evidence>
<dbReference type="EMBL" id="KN831987">
    <property type="protein sequence ID" value="KIO01557.1"/>
    <property type="molecule type" value="Genomic_DNA"/>
</dbReference>